<evidence type="ECO:0000256" key="11">
    <source>
        <dbReference type="SAM" id="Phobius"/>
    </source>
</evidence>
<dbReference type="Pfam" id="PF04577">
    <property type="entry name" value="Glyco_transf_61"/>
    <property type="match status" value="1"/>
</dbReference>
<dbReference type="Proteomes" id="UP000235786">
    <property type="component" value="Unassembled WGS sequence"/>
</dbReference>
<evidence type="ECO:0000313" key="13">
    <source>
        <dbReference type="EMBL" id="PMD33374.1"/>
    </source>
</evidence>
<evidence type="ECO:0000259" key="12">
    <source>
        <dbReference type="Pfam" id="PF04577"/>
    </source>
</evidence>
<dbReference type="PANTHER" id="PTHR20961">
    <property type="entry name" value="GLYCOSYLTRANSFERASE"/>
    <property type="match status" value="1"/>
</dbReference>
<organism evidence="13 14">
    <name type="scientific">Hyaloscypha variabilis (strain UAMH 11265 / GT02V1 / F)</name>
    <name type="common">Meliniomyces variabilis</name>
    <dbReference type="NCBI Taxonomy" id="1149755"/>
    <lineage>
        <taxon>Eukaryota</taxon>
        <taxon>Fungi</taxon>
        <taxon>Dikarya</taxon>
        <taxon>Ascomycota</taxon>
        <taxon>Pezizomycotina</taxon>
        <taxon>Leotiomycetes</taxon>
        <taxon>Helotiales</taxon>
        <taxon>Hyaloscyphaceae</taxon>
        <taxon>Hyaloscypha</taxon>
        <taxon>Hyaloscypha variabilis</taxon>
    </lineage>
</organism>
<keyword evidence="11" id="KW-0472">Membrane</keyword>
<evidence type="ECO:0000256" key="4">
    <source>
        <dbReference type="ARBA" id="ARBA00022729"/>
    </source>
</evidence>
<proteinExistence type="predicted"/>
<dbReference type="AlphaFoldDB" id="A0A2J6R4D1"/>
<keyword evidence="5" id="KW-0256">Endoplasmic reticulum</keyword>
<evidence type="ECO:0000256" key="9">
    <source>
        <dbReference type="ARBA" id="ARBA00048317"/>
    </source>
</evidence>
<comment type="catalytic activity">
    <reaction evidence="9">
        <text>L-seryl-[protein] + UDP-N-acetyl-alpha-D-glucosamine = 3-O-(N-acetyl-beta-D-glucosaminyl)-L-seryl-[protein] + UDP + H(+)</text>
        <dbReference type="Rhea" id="RHEA:48904"/>
        <dbReference type="Rhea" id="RHEA-COMP:9863"/>
        <dbReference type="Rhea" id="RHEA-COMP:12251"/>
        <dbReference type="ChEBI" id="CHEBI:15378"/>
        <dbReference type="ChEBI" id="CHEBI:29999"/>
        <dbReference type="ChEBI" id="CHEBI:57705"/>
        <dbReference type="ChEBI" id="CHEBI:58223"/>
        <dbReference type="ChEBI" id="CHEBI:90838"/>
        <dbReference type="EC" id="2.4.1.255"/>
    </reaction>
</comment>
<evidence type="ECO:0000256" key="5">
    <source>
        <dbReference type="ARBA" id="ARBA00022824"/>
    </source>
</evidence>
<dbReference type="STRING" id="1149755.A0A2J6R4D1"/>
<evidence type="ECO:0000256" key="10">
    <source>
        <dbReference type="ARBA" id="ARBA00049432"/>
    </source>
</evidence>
<evidence type="ECO:0000256" key="3">
    <source>
        <dbReference type="ARBA" id="ARBA00022679"/>
    </source>
</evidence>
<evidence type="ECO:0000313" key="14">
    <source>
        <dbReference type="Proteomes" id="UP000235786"/>
    </source>
</evidence>
<dbReference type="OrthoDB" id="529273at2759"/>
<accession>A0A2J6R4D1</accession>
<name>A0A2J6R4D1_HYAVF</name>
<reference evidence="13 14" key="1">
    <citation type="submission" date="2016-04" db="EMBL/GenBank/DDBJ databases">
        <title>A degradative enzymes factory behind the ericoid mycorrhizal symbiosis.</title>
        <authorList>
            <consortium name="DOE Joint Genome Institute"/>
            <person name="Martino E."/>
            <person name="Morin E."/>
            <person name="Grelet G."/>
            <person name="Kuo A."/>
            <person name="Kohler A."/>
            <person name="Daghino S."/>
            <person name="Barry K."/>
            <person name="Choi C."/>
            <person name="Cichocki N."/>
            <person name="Clum A."/>
            <person name="Copeland A."/>
            <person name="Hainaut M."/>
            <person name="Haridas S."/>
            <person name="Labutti K."/>
            <person name="Lindquist E."/>
            <person name="Lipzen A."/>
            <person name="Khouja H.-R."/>
            <person name="Murat C."/>
            <person name="Ohm R."/>
            <person name="Olson A."/>
            <person name="Spatafora J."/>
            <person name="Veneault-Fourrey C."/>
            <person name="Henrissat B."/>
            <person name="Grigoriev I."/>
            <person name="Martin F."/>
            <person name="Perotto S."/>
        </authorList>
    </citation>
    <scope>NUCLEOTIDE SEQUENCE [LARGE SCALE GENOMIC DNA]</scope>
    <source>
        <strain evidence="13 14">F</strain>
    </source>
</reference>
<keyword evidence="14" id="KW-1185">Reference proteome</keyword>
<dbReference type="EC" id="2.4.1.255" evidence="1"/>
<sequence>MRFRATPSSQLSATRVTSFYPLSTTTTAMKRQAKMLSVPSASWHSRASRGRHTAAALFILLIIVESFYYLRSNPSSGFRNSDDVCGEPVAKEPLPLPLPLIYSKPHYIPDKCQRRYGLRYIEDMLETNRPYCETANSKSQISCFQNTVVEGRKDLFCTAANVVMPSNSEKYEIDCQLRDWNNATDLQDRPQISEFRDEWYQTGPGPIFRNFINIGKEHMAETEQCKKSKQDVSHTILIKRESNSNLWHSLMEIFSYTLTMDILSMSRDENGESFYSADQAETSEVFLLDDDEPGPYFDLWNLIAKRPIRRRSDLNSDSTSCITNLIVPLSGATNPMWLGDWLPIECKESKIFDVFIERVMDFYGIRPTRDDASPLVLTFIDRKGTRRLQDQDQMITYLQAAYPNVAINVVDFATINLREQIQVVSNTDILAGVHGAGLTHAIWLPRGSAVVEIQPMDVSHKGFRNIATLRGLHYHSAHTTQPPNEEPEEGEKQAWYVEDKDWHVRNVYFEKNRFMALMSIAIRSVYHRGILDFDAI</sequence>
<evidence type="ECO:0000256" key="2">
    <source>
        <dbReference type="ARBA" id="ARBA00022676"/>
    </source>
</evidence>
<dbReference type="GO" id="GO:0097363">
    <property type="term" value="F:protein O-acetylglucosaminyltransferase activity"/>
    <property type="evidence" value="ECO:0007669"/>
    <property type="project" value="UniProtKB-EC"/>
</dbReference>
<keyword evidence="6" id="KW-0325">Glycoprotein</keyword>
<evidence type="ECO:0000256" key="8">
    <source>
        <dbReference type="ARBA" id="ARBA00042574"/>
    </source>
</evidence>
<keyword evidence="3 13" id="KW-0808">Transferase</keyword>
<dbReference type="EMBL" id="KZ613956">
    <property type="protein sequence ID" value="PMD33374.1"/>
    <property type="molecule type" value="Genomic_DNA"/>
</dbReference>
<keyword evidence="11" id="KW-1133">Transmembrane helix</keyword>
<evidence type="ECO:0000256" key="7">
    <source>
        <dbReference type="ARBA" id="ARBA00040944"/>
    </source>
</evidence>
<keyword evidence="2" id="KW-0328">Glycosyltransferase</keyword>
<gene>
    <name evidence="13" type="ORF">L207DRAFT_518163</name>
</gene>
<evidence type="ECO:0000256" key="6">
    <source>
        <dbReference type="ARBA" id="ARBA00023180"/>
    </source>
</evidence>
<protein>
    <recommendedName>
        <fullName evidence="7">EGF domain-specific O-linked N-acetylglucosamine transferase</fullName>
        <ecNumber evidence="1">2.4.1.255</ecNumber>
    </recommendedName>
    <alternativeName>
        <fullName evidence="8">Extracellular O-linked N-acetylglucosamine transferase</fullName>
    </alternativeName>
</protein>
<keyword evidence="4" id="KW-0732">Signal</keyword>
<feature type="domain" description="Glycosyltransferase 61 catalytic" evidence="12">
    <location>
        <begin position="351"/>
        <end position="451"/>
    </location>
</feature>
<evidence type="ECO:0000256" key="1">
    <source>
        <dbReference type="ARBA" id="ARBA00011970"/>
    </source>
</evidence>
<feature type="transmembrane region" description="Helical" evidence="11">
    <location>
        <begin position="53"/>
        <end position="70"/>
    </location>
</feature>
<comment type="catalytic activity">
    <reaction evidence="10">
        <text>L-threonyl-[protein] + UDP-N-acetyl-alpha-D-glucosamine = 3-O-(N-acetyl-beta-D-glucosaminyl)-L-threonyl-[protein] + UDP + H(+)</text>
        <dbReference type="Rhea" id="RHEA:48908"/>
        <dbReference type="Rhea" id="RHEA-COMP:11060"/>
        <dbReference type="Rhea" id="RHEA-COMP:12252"/>
        <dbReference type="ChEBI" id="CHEBI:15378"/>
        <dbReference type="ChEBI" id="CHEBI:30013"/>
        <dbReference type="ChEBI" id="CHEBI:57705"/>
        <dbReference type="ChEBI" id="CHEBI:58223"/>
        <dbReference type="ChEBI" id="CHEBI:90840"/>
        <dbReference type="EC" id="2.4.1.255"/>
    </reaction>
</comment>
<dbReference type="PANTHER" id="PTHR20961:SF148">
    <property type="entry name" value="EGF DOMAIN-SPECIFIC O-LINKED N-ACETYLGLUCOSAMINE TRANSFERASE"/>
    <property type="match status" value="1"/>
</dbReference>
<keyword evidence="11" id="KW-0812">Transmembrane</keyword>
<dbReference type="InterPro" id="IPR049625">
    <property type="entry name" value="Glyco_transf_61_cat"/>
</dbReference>
<dbReference type="InterPro" id="IPR007657">
    <property type="entry name" value="Glycosyltransferase_61"/>
</dbReference>